<dbReference type="Gene3D" id="3.80.10.10">
    <property type="entry name" value="Ribonuclease Inhibitor"/>
    <property type="match status" value="2"/>
</dbReference>
<keyword evidence="6" id="KW-0677">Repeat</keyword>
<evidence type="ECO:0000256" key="3">
    <source>
        <dbReference type="ARBA" id="ARBA00022475"/>
    </source>
</evidence>
<evidence type="ECO:0000313" key="13">
    <source>
        <dbReference type="Proteomes" id="UP001408789"/>
    </source>
</evidence>
<comment type="caution">
    <text evidence="12">The sequence shown here is derived from an EMBL/GenBank/DDBJ whole genome shotgun (WGS) entry which is preliminary data.</text>
</comment>
<gene>
    <name evidence="12" type="ORF">SSX86_023169</name>
</gene>
<dbReference type="SUPFAM" id="SSF46785">
    <property type="entry name" value="Winged helix' DNA-binding domain"/>
    <property type="match status" value="1"/>
</dbReference>
<dbReference type="Pfam" id="PF00931">
    <property type="entry name" value="NB-ARC"/>
    <property type="match status" value="1"/>
</dbReference>
<organism evidence="12 13">
    <name type="scientific">Deinandra increscens subsp. villosa</name>
    <dbReference type="NCBI Taxonomy" id="3103831"/>
    <lineage>
        <taxon>Eukaryota</taxon>
        <taxon>Viridiplantae</taxon>
        <taxon>Streptophyta</taxon>
        <taxon>Embryophyta</taxon>
        <taxon>Tracheophyta</taxon>
        <taxon>Spermatophyta</taxon>
        <taxon>Magnoliopsida</taxon>
        <taxon>eudicotyledons</taxon>
        <taxon>Gunneridae</taxon>
        <taxon>Pentapetalae</taxon>
        <taxon>asterids</taxon>
        <taxon>campanulids</taxon>
        <taxon>Asterales</taxon>
        <taxon>Asteraceae</taxon>
        <taxon>Asteroideae</taxon>
        <taxon>Heliantheae alliance</taxon>
        <taxon>Madieae</taxon>
        <taxon>Madiinae</taxon>
        <taxon>Deinandra</taxon>
    </lineage>
</organism>
<dbReference type="PANTHER" id="PTHR11017:SF313">
    <property type="entry name" value="TIR DOMAIN, P-LOOP CONTAINING NUCLEOSIDE TRIPHOSPHATE HYDROLASE"/>
    <property type="match status" value="1"/>
</dbReference>
<evidence type="ECO:0000256" key="7">
    <source>
        <dbReference type="ARBA" id="ARBA00023136"/>
    </source>
</evidence>
<dbReference type="InterPro" id="IPR042197">
    <property type="entry name" value="Apaf_helical"/>
</dbReference>
<accession>A0AAP0CS00</accession>
<evidence type="ECO:0000256" key="9">
    <source>
        <dbReference type="SAM" id="MobiDB-lite"/>
    </source>
</evidence>
<dbReference type="InterPro" id="IPR018619">
    <property type="entry name" value="Hyccin"/>
</dbReference>
<dbReference type="Proteomes" id="UP001408789">
    <property type="component" value="Unassembled WGS sequence"/>
</dbReference>
<comment type="subcellular location">
    <subcellularLocation>
        <location evidence="1">Cell membrane</location>
    </subcellularLocation>
    <subcellularLocation>
        <location evidence="2">Cytoplasm</location>
        <location evidence="2">Cytosol</location>
    </subcellularLocation>
</comment>
<feature type="compositionally biased region" description="Polar residues" evidence="9">
    <location>
        <begin position="216"/>
        <end position="229"/>
    </location>
</feature>
<feature type="region of interest" description="Disordered" evidence="9">
    <location>
        <begin position="1"/>
        <end position="48"/>
    </location>
</feature>
<proteinExistence type="inferred from homology"/>
<evidence type="ECO:0000259" key="10">
    <source>
        <dbReference type="Pfam" id="PF00931"/>
    </source>
</evidence>
<evidence type="ECO:0000256" key="1">
    <source>
        <dbReference type="ARBA" id="ARBA00004236"/>
    </source>
</evidence>
<evidence type="ECO:0000256" key="6">
    <source>
        <dbReference type="ARBA" id="ARBA00022737"/>
    </source>
</evidence>
<dbReference type="InterPro" id="IPR036390">
    <property type="entry name" value="WH_DNA-bd_sf"/>
</dbReference>
<feature type="domain" description="NB-ARC" evidence="10">
    <location>
        <begin position="489"/>
        <end position="669"/>
    </location>
</feature>
<keyword evidence="7" id="KW-0472">Membrane</keyword>
<dbReference type="Gene3D" id="3.40.50.300">
    <property type="entry name" value="P-loop containing nucleotide triphosphate hydrolases"/>
    <property type="match status" value="1"/>
</dbReference>
<feature type="compositionally biased region" description="Low complexity" evidence="9">
    <location>
        <begin position="8"/>
        <end position="22"/>
    </location>
</feature>
<dbReference type="Pfam" id="PF09790">
    <property type="entry name" value="Hyccin"/>
    <property type="match status" value="1"/>
</dbReference>
<name>A0AAP0CS00_9ASTR</name>
<dbReference type="InterPro" id="IPR032675">
    <property type="entry name" value="LRR_dom_sf"/>
</dbReference>
<evidence type="ECO:0008006" key="14">
    <source>
        <dbReference type="Google" id="ProtNLM"/>
    </source>
</evidence>
<keyword evidence="3" id="KW-1003">Cell membrane</keyword>
<evidence type="ECO:0000256" key="5">
    <source>
        <dbReference type="ARBA" id="ARBA00022614"/>
    </source>
</evidence>
<dbReference type="SUPFAM" id="SSF52058">
    <property type="entry name" value="L domain-like"/>
    <property type="match status" value="1"/>
</dbReference>
<feature type="domain" description="Disease resistance protein Roq1-like winged-helix" evidence="11">
    <location>
        <begin position="738"/>
        <end position="809"/>
    </location>
</feature>
<evidence type="ECO:0000313" key="12">
    <source>
        <dbReference type="EMBL" id="KAK9058328.1"/>
    </source>
</evidence>
<dbReference type="SUPFAM" id="SSF52540">
    <property type="entry name" value="P-loop containing nucleoside triphosphate hydrolases"/>
    <property type="match status" value="1"/>
</dbReference>
<evidence type="ECO:0000259" key="11">
    <source>
        <dbReference type="Pfam" id="PF23282"/>
    </source>
</evidence>
<protein>
    <recommendedName>
        <fullName evidence="14">NB-ARC domain-containing protein</fullName>
    </recommendedName>
</protein>
<dbReference type="GO" id="GO:0005886">
    <property type="term" value="C:plasma membrane"/>
    <property type="evidence" value="ECO:0007669"/>
    <property type="project" value="UniProtKB-SubCell"/>
</dbReference>
<sequence>MDFRHHVPGGSPSSSSTTSSSSHNPTHRNGNGTTTAITTTNSNSSSDPMHSWWESISKARSRIHLLSTLLPRPESDDPNPISSLADSDAPARSLLSSLTAYSALSLSLTSSPYSGSGDDSLCNWLYDTFLSSDPDLRLVVLAFIPLIAGLYLSRIHSLSNLTPSLAGFEAVLLALYSSETKSRAGKPVLISIPDLSQPSLYHSPRVSNTKKKPNSAKVNPNSGAQQPSRPSVGILSPPLEPQTAIKSTKRATIVGVALDCYYKQISQMPSWSKLDFCKFAADWAGQDCACKSEFDRNPEDPVTFSVTDTDSFDGNGEDRIEIEGQVVEDMKNLEIQDANSDTGVGRGTRILLPWELLQPMLRILGHCLLGPLNPNDVKDAASLAVRCLYARASHDLVPQAILATRSLIQLDNRGREAAAMAAASVANTVGSNANTPSKAKKPEILLITKTRYTLFTKETEFIEEIVTNIHRRLGGHDLHSTLPLLFGMEDSIEFITSWLKDGSSHNADILTIFGMGGIGKTSLARHVHALQYRLFHKISFIEGVSEKCVAQVNGLLDLQKQLLGDISKTNQIQAHHTLAYRSMIENGLNRKKVFIVLDNIDSIDQLHELLGKQGFYPGSKIIITTKDASLTERYAPINPKVKPKHTKLLLEGLNTEASLQLLSHHAFMSHRLKEGYEKVAKQVMAYCEGHPLALKVLAESLYNKTVAEWEDCVTGLKEEPDSHIMKALQMSFDSVQSNNDKELFKHIACFFVQKDRLFSETVLNSCGIRTTAGIKNLIDRCLLTIGPDNILMMHQLIQEMGKDVVRQESRDKREERSRLWCHEDSFNVLEDNKGTRYIKGLVLDMKMLERDMLCGSVELKTSALSKMHNLMLLQLNFVQLSGSYKNFPKRLRWLCMHGFPLKSIPLDLPMENLVALDLSYSNIESFDMSFSKPQPPAKRQKVIGSCTKNKRLLGSLKLLTLSFSEQLYRISGFFELPALQRLMVIKCVGLIDICESIDQSIELVYIDLSYCKKLKKLPKTIGRLKKVKTLLLDGCDLPELPIKKRDVDLSEVLEDKFVCIHLQNSSCATVEAIPNDSKFFAISLPISLVRLSLANNSMSNEAFPSDFSCLYMLKDLCLDGNPIVSLSNCVRTLPMLQTLSMSNCLKLTSVEHPPCTLRRLNLYNNCWKPDYKNLLRKISFNPEMAALMLIADRNLLAPSSFEIEGMVKIQPLAGVERNVLCNLGWRWSKFYELRCMVTNSNYRGPEESQIQMYYEFGIFSTIYTGSWHTGPWIGIHRKWDIVRSDKPLMSFTIPSRPYKVRGLNVCYRGELFELPMIKICNLTKDLTWIYKHCIKSFSVGGERKVYFLSHWMFGMNEMEVGDKITINLEKCSEDLIRKFQMSFVYDYGSMDVRDEIMSTEEKVEKEDPLGYYKSWNHIIGGDLSAFQLTSGEYFLYSLDFLRSLCSNAHYKGRCHF</sequence>
<dbReference type="PRINTS" id="PR00364">
    <property type="entry name" value="DISEASERSIST"/>
</dbReference>
<comment type="similarity">
    <text evidence="8">Belongs to the Hyccin family.</text>
</comment>
<keyword evidence="5" id="KW-0433">Leucine-rich repeat</keyword>
<evidence type="ECO:0000256" key="2">
    <source>
        <dbReference type="ARBA" id="ARBA00004514"/>
    </source>
</evidence>
<dbReference type="Pfam" id="PF23282">
    <property type="entry name" value="WHD_ROQ1"/>
    <property type="match status" value="1"/>
</dbReference>
<dbReference type="PANTHER" id="PTHR11017">
    <property type="entry name" value="LEUCINE-RICH REPEAT-CONTAINING PROTEIN"/>
    <property type="match status" value="1"/>
</dbReference>
<evidence type="ECO:0000256" key="8">
    <source>
        <dbReference type="ARBA" id="ARBA00034482"/>
    </source>
</evidence>
<feature type="region of interest" description="Disordered" evidence="9">
    <location>
        <begin position="200"/>
        <end position="239"/>
    </location>
</feature>
<reference evidence="12 13" key="1">
    <citation type="submission" date="2024-04" db="EMBL/GenBank/DDBJ databases">
        <title>The reference genome of an endangered Asteraceae, Deinandra increscens subsp. villosa, native to the Central Coast of California.</title>
        <authorList>
            <person name="Guilliams M."/>
            <person name="Hasenstab-Lehman K."/>
            <person name="Meyer R."/>
            <person name="Mcevoy S."/>
        </authorList>
    </citation>
    <scope>NUCLEOTIDE SEQUENCE [LARGE SCALE GENOMIC DNA]</scope>
    <source>
        <tissue evidence="12">Leaf</tissue>
    </source>
</reference>
<dbReference type="InterPro" id="IPR044974">
    <property type="entry name" value="Disease_R_plants"/>
</dbReference>
<dbReference type="Gene3D" id="1.10.8.430">
    <property type="entry name" value="Helical domain of apoptotic protease-activating factors"/>
    <property type="match status" value="1"/>
</dbReference>
<feature type="compositionally biased region" description="Low complexity" evidence="9">
    <location>
        <begin position="29"/>
        <end position="46"/>
    </location>
</feature>
<dbReference type="InterPro" id="IPR027417">
    <property type="entry name" value="P-loop_NTPase"/>
</dbReference>
<dbReference type="EMBL" id="JBCNJP010000023">
    <property type="protein sequence ID" value="KAK9058328.1"/>
    <property type="molecule type" value="Genomic_DNA"/>
</dbReference>
<dbReference type="InterPro" id="IPR002182">
    <property type="entry name" value="NB-ARC"/>
</dbReference>
<dbReference type="InterPro" id="IPR058192">
    <property type="entry name" value="WHD_ROQ1-like"/>
</dbReference>
<keyword evidence="4" id="KW-0963">Cytoplasm</keyword>
<keyword evidence="13" id="KW-1185">Reference proteome</keyword>
<dbReference type="GO" id="GO:0043531">
    <property type="term" value="F:ADP binding"/>
    <property type="evidence" value="ECO:0007669"/>
    <property type="project" value="InterPro"/>
</dbReference>
<evidence type="ECO:0000256" key="4">
    <source>
        <dbReference type="ARBA" id="ARBA00022490"/>
    </source>
</evidence>
<dbReference type="GO" id="GO:0006952">
    <property type="term" value="P:defense response"/>
    <property type="evidence" value="ECO:0007669"/>
    <property type="project" value="InterPro"/>
</dbReference>
<dbReference type="GO" id="GO:0005829">
    <property type="term" value="C:cytosol"/>
    <property type="evidence" value="ECO:0007669"/>
    <property type="project" value="UniProtKB-SubCell"/>
</dbReference>